<dbReference type="PANTHER" id="PTHR39961:SF1">
    <property type="entry name" value="DUF458 DOMAIN-CONTAINING PROTEIN"/>
    <property type="match status" value="1"/>
</dbReference>
<reference evidence="1 2" key="1">
    <citation type="submission" date="2016-10" db="EMBL/GenBank/DDBJ databases">
        <title>Draft genome sequences of four alkaliphilic bacteria belonging to the Anaerobacillus genus.</title>
        <authorList>
            <person name="Bassil N.M."/>
            <person name="Lloyd J.R."/>
        </authorList>
    </citation>
    <scope>NUCLEOTIDE SEQUENCE [LARGE SCALE GENOMIC DNA]</scope>
    <source>
        <strain evidence="1 2">DSM 18345</strain>
    </source>
</reference>
<dbReference type="AlphaFoldDB" id="A0A1S2LFS4"/>
<comment type="caution">
    <text evidence="1">The sequence shown here is derived from an EMBL/GenBank/DDBJ whole genome shotgun (WGS) entry which is preliminary data.</text>
</comment>
<gene>
    <name evidence="1" type="ORF">BKP37_16335</name>
</gene>
<organism evidence="1 2">
    <name type="scientific">Anaerobacillus alkalilacustris</name>
    <dbReference type="NCBI Taxonomy" id="393763"/>
    <lineage>
        <taxon>Bacteria</taxon>
        <taxon>Bacillati</taxon>
        <taxon>Bacillota</taxon>
        <taxon>Bacilli</taxon>
        <taxon>Bacillales</taxon>
        <taxon>Bacillaceae</taxon>
        <taxon>Anaerobacillus</taxon>
    </lineage>
</organism>
<dbReference type="InterPro" id="IPR007405">
    <property type="entry name" value="Phage_KVP40_Orf299"/>
</dbReference>
<dbReference type="Proteomes" id="UP000179524">
    <property type="component" value="Unassembled WGS sequence"/>
</dbReference>
<sequence>MNNDLLFYNTSTAEMTFDEVFDHLLQFIKRDPTATYRLAVGTDSQVHQHGTKFITSIHLHRVGKGAWGCLKKVMLPRRITSLKEKIYLETMYSQEVASKFTEEHISTMIDFLIPYSDEGADFIFEIHLDIGKKGKTKYFIEEMTEQIWALGVQPKIKPNSYAASSYANKYTK</sequence>
<protein>
    <submittedName>
        <fullName evidence="1">Uncharacterized protein</fullName>
    </submittedName>
</protein>
<dbReference type="PANTHER" id="PTHR39961">
    <property type="entry name" value="HYPOTHETICAL CYTOSOLIC PROTEIN"/>
    <property type="match status" value="1"/>
</dbReference>
<dbReference type="EMBL" id="MLQR01000043">
    <property type="protein sequence ID" value="OIJ11216.1"/>
    <property type="molecule type" value="Genomic_DNA"/>
</dbReference>
<dbReference type="OrthoDB" id="37369at2"/>
<dbReference type="RefSeq" id="WP_071310680.1">
    <property type="nucleotide sequence ID" value="NZ_MLQR01000043.1"/>
</dbReference>
<keyword evidence="2" id="KW-1185">Reference proteome</keyword>
<evidence type="ECO:0000313" key="1">
    <source>
        <dbReference type="EMBL" id="OIJ11216.1"/>
    </source>
</evidence>
<dbReference type="Pfam" id="PF04308">
    <property type="entry name" value="RNaseH_like"/>
    <property type="match status" value="1"/>
</dbReference>
<proteinExistence type="predicted"/>
<accession>A0A1S2LFS4</accession>
<name>A0A1S2LFS4_9BACI</name>
<evidence type="ECO:0000313" key="2">
    <source>
        <dbReference type="Proteomes" id="UP000179524"/>
    </source>
</evidence>